<dbReference type="InterPro" id="IPR014710">
    <property type="entry name" value="RmlC-like_jellyroll"/>
</dbReference>
<dbReference type="EMBL" id="CP053923">
    <property type="protein sequence ID" value="QNT71026.1"/>
    <property type="molecule type" value="Genomic_DNA"/>
</dbReference>
<evidence type="ECO:0000313" key="2">
    <source>
        <dbReference type="EMBL" id="QNT71026.1"/>
    </source>
</evidence>
<dbReference type="CDD" id="cd06121">
    <property type="entry name" value="cupin_YML079wp"/>
    <property type="match status" value="1"/>
</dbReference>
<sequence length="140" mass="15452">MNADEIIRRLQLIPHPEGGHYRETYRHSPADGGRGDATQIYYLLRGGERSHWHRVDAIEIWHWYAGAPLRLEVAADGEAPLAVILGNDFAAGQAAHYTLPPFAWQAAESQGAWTLAGCTVAPAFQFEGFEMAPPGWSPDD</sequence>
<dbReference type="KEGG" id="dvn:HQ394_19065"/>
<dbReference type="InterPro" id="IPR011051">
    <property type="entry name" value="RmlC_Cupin_sf"/>
</dbReference>
<organism evidence="2 3">
    <name type="scientific">Defluviicoccus vanus</name>
    <dbReference type="NCBI Taxonomy" id="111831"/>
    <lineage>
        <taxon>Bacteria</taxon>
        <taxon>Pseudomonadati</taxon>
        <taxon>Pseudomonadota</taxon>
        <taxon>Alphaproteobacteria</taxon>
        <taxon>Rhodospirillales</taxon>
        <taxon>Rhodospirillaceae</taxon>
        <taxon>Defluviicoccus</taxon>
    </lineage>
</organism>
<dbReference type="RefSeq" id="WP_190261487.1">
    <property type="nucleotide sequence ID" value="NZ_CP053923.1"/>
</dbReference>
<dbReference type="SUPFAM" id="SSF51182">
    <property type="entry name" value="RmlC-like cupins"/>
    <property type="match status" value="1"/>
</dbReference>
<keyword evidence="3" id="KW-1185">Reference proteome</keyword>
<dbReference type="InterPro" id="IPR039935">
    <property type="entry name" value="YML079W-like"/>
</dbReference>
<dbReference type="AlphaFoldDB" id="A0A7H1N5P0"/>
<gene>
    <name evidence="2" type="ORF">HQ394_19065</name>
</gene>
<name>A0A7H1N5P0_9PROT</name>
<accession>A0A7H1N5P0</accession>
<dbReference type="InterPro" id="IPR009327">
    <property type="entry name" value="Cupin_DUF985"/>
</dbReference>
<feature type="domain" description="DUF985" evidence="1">
    <location>
        <begin position="5"/>
        <end position="132"/>
    </location>
</feature>
<dbReference type="PANTHER" id="PTHR33387:SF3">
    <property type="entry name" value="DUF985 DOMAIN-CONTAINING PROTEIN"/>
    <property type="match status" value="1"/>
</dbReference>
<proteinExistence type="predicted"/>
<protein>
    <submittedName>
        <fullName evidence="2">Cupin domain-containing protein</fullName>
    </submittedName>
</protein>
<dbReference type="PANTHER" id="PTHR33387">
    <property type="entry name" value="RMLC-LIKE JELLY ROLL FOLD PROTEIN"/>
    <property type="match status" value="1"/>
</dbReference>
<dbReference type="Proteomes" id="UP000516369">
    <property type="component" value="Chromosome"/>
</dbReference>
<evidence type="ECO:0000259" key="1">
    <source>
        <dbReference type="Pfam" id="PF06172"/>
    </source>
</evidence>
<dbReference type="Gene3D" id="2.60.120.10">
    <property type="entry name" value="Jelly Rolls"/>
    <property type="match status" value="1"/>
</dbReference>
<evidence type="ECO:0000313" key="3">
    <source>
        <dbReference type="Proteomes" id="UP000516369"/>
    </source>
</evidence>
<dbReference type="Pfam" id="PF06172">
    <property type="entry name" value="Cupin_5"/>
    <property type="match status" value="1"/>
</dbReference>
<reference evidence="2 3" key="1">
    <citation type="submission" date="2020-05" db="EMBL/GenBank/DDBJ databases">
        <title>Complete closed genome sequence of Defluviicoccus vanus.</title>
        <authorList>
            <person name="Bessarab I."/>
            <person name="Arumugam K."/>
            <person name="Maszenan A.M."/>
            <person name="Seviour R.J."/>
            <person name="Williams R.B."/>
        </authorList>
    </citation>
    <scope>NUCLEOTIDE SEQUENCE [LARGE SCALE GENOMIC DNA]</scope>
    <source>
        <strain evidence="2 3">Ben 114</strain>
    </source>
</reference>